<evidence type="ECO:0000313" key="6">
    <source>
        <dbReference type="EMBL" id="CAD7242379.1"/>
    </source>
</evidence>
<keyword evidence="3" id="KW-0325">Glycoprotein</keyword>
<dbReference type="CDD" id="cd00190">
    <property type="entry name" value="Tryp_SPc"/>
    <property type="match status" value="1"/>
</dbReference>
<dbReference type="InterPro" id="IPR001254">
    <property type="entry name" value="Trypsin_dom"/>
</dbReference>
<dbReference type="InterPro" id="IPR001314">
    <property type="entry name" value="Peptidase_S1A"/>
</dbReference>
<reference evidence="6" key="1">
    <citation type="submission" date="2020-11" db="EMBL/GenBank/DDBJ databases">
        <authorList>
            <person name="Tran Van P."/>
        </authorList>
    </citation>
    <scope>NUCLEOTIDE SEQUENCE</scope>
</reference>
<dbReference type="PRINTS" id="PR00722">
    <property type="entry name" value="CHYMOTRYPSIN"/>
</dbReference>
<gene>
    <name evidence="6" type="ORF">DSTB1V02_LOCUS2345</name>
</gene>
<evidence type="ECO:0000259" key="5">
    <source>
        <dbReference type="PROSITE" id="PS50240"/>
    </source>
</evidence>
<evidence type="ECO:0000256" key="2">
    <source>
        <dbReference type="ARBA" id="ARBA00023157"/>
    </source>
</evidence>
<dbReference type="InterPro" id="IPR043504">
    <property type="entry name" value="Peptidase_S1_PA_chymotrypsin"/>
</dbReference>
<dbReference type="EMBL" id="LR899775">
    <property type="protein sequence ID" value="CAD7242379.1"/>
    <property type="molecule type" value="Genomic_DNA"/>
</dbReference>
<accession>A0A7R8X298</accession>
<sequence>MRGFNCSITCGQSHPLTLSIDTIRSFIHSLYLPFSGNEIATTCVERFWIECGKSFESCRIVGGYPVCPGKYPWMAAISYRGDFQCGGSLINDKYILTAAHCLIGNASGYLVSLGDHDLKVLSEAASISVPVSGLLLHPEYTHKDDHYVNDIALLELKVPVNFKEHSNIRPVCLPKPDEMDVGKEATVAGWGSEYS</sequence>
<keyword evidence="1" id="KW-0732">Signal</keyword>
<keyword evidence="2" id="KW-1015">Disulfide bond</keyword>
<dbReference type="Pfam" id="PF00089">
    <property type="entry name" value="Trypsin"/>
    <property type="match status" value="1"/>
</dbReference>
<dbReference type="Proteomes" id="UP000677054">
    <property type="component" value="Unassembled WGS sequence"/>
</dbReference>
<dbReference type="SMART" id="SM00020">
    <property type="entry name" value="Tryp_SPc"/>
    <property type="match status" value="1"/>
</dbReference>
<dbReference type="GO" id="GO:0006508">
    <property type="term" value="P:proteolysis"/>
    <property type="evidence" value="ECO:0007669"/>
    <property type="project" value="InterPro"/>
</dbReference>
<dbReference type="PANTHER" id="PTHR24252:SF10">
    <property type="entry name" value="SERINE PROTEASE 56"/>
    <property type="match status" value="1"/>
</dbReference>
<comment type="similarity">
    <text evidence="4">Belongs to the peptidase S1 family. CLIP subfamily.</text>
</comment>
<evidence type="ECO:0000256" key="1">
    <source>
        <dbReference type="ARBA" id="ARBA00022729"/>
    </source>
</evidence>
<organism evidence="6">
    <name type="scientific">Darwinula stevensoni</name>
    <dbReference type="NCBI Taxonomy" id="69355"/>
    <lineage>
        <taxon>Eukaryota</taxon>
        <taxon>Metazoa</taxon>
        <taxon>Ecdysozoa</taxon>
        <taxon>Arthropoda</taxon>
        <taxon>Crustacea</taxon>
        <taxon>Oligostraca</taxon>
        <taxon>Ostracoda</taxon>
        <taxon>Podocopa</taxon>
        <taxon>Podocopida</taxon>
        <taxon>Darwinulocopina</taxon>
        <taxon>Darwinuloidea</taxon>
        <taxon>Darwinulidae</taxon>
        <taxon>Darwinula</taxon>
    </lineage>
</organism>
<dbReference type="GO" id="GO:0004252">
    <property type="term" value="F:serine-type endopeptidase activity"/>
    <property type="evidence" value="ECO:0007669"/>
    <property type="project" value="InterPro"/>
</dbReference>
<evidence type="ECO:0000256" key="3">
    <source>
        <dbReference type="ARBA" id="ARBA00023180"/>
    </source>
</evidence>
<keyword evidence="7" id="KW-1185">Reference proteome</keyword>
<dbReference type="Gene3D" id="2.40.10.10">
    <property type="entry name" value="Trypsin-like serine proteases"/>
    <property type="match status" value="1"/>
</dbReference>
<feature type="non-terminal residue" evidence="6">
    <location>
        <position position="1"/>
    </location>
</feature>
<dbReference type="InterPro" id="IPR018114">
    <property type="entry name" value="TRYPSIN_HIS"/>
</dbReference>
<dbReference type="FunFam" id="2.40.10.10:FF:000028">
    <property type="entry name" value="Serine protease easter"/>
    <property type="match status" value="1"/>
</dbReference>
<dbReference type="PROSITE" id="PS50240">
    <property type="entry name" value="TRYPSIN_DOM"/>
    <property type="match status" value="1"/>
</dbReference>
<feature type="domain" description="Peptidase S1" evidence="5">
    <location>
        <begin position="60"/>
        <end position="195"/>
    </location>
</feature>
<protein>
    <recommendedName>
        <fullName evidence="5">Peptidase S1 domain-containing protein</fullName>
    </recommendedName>
</protein>
<evidence type="ECO:0000256" key="4">
    <source>
        <dbReference type="ARBA" id="ARBA00024195"/>
    </source>
</evidence>
<dbReference type="PROSITE" id="PS00134">
    <property type="entry name" value="TRYPSIN_HIS"/>
    <property type="match status" value="1"/>
</dbReference>
<dbReference type="AlphaFoldDB" id="A0A7R8X298"/>
<evidence type="ECO:0000313" key="7">
    <source>
        <dbReference type="Proteomes" id="UP000677054"/>
    </source>
</evidence>
<proteinExistence type="inferred from homology"/>
<dbReference type="OrthoDB" id="546450at2759"/>
<dbReference type="EMBL" id="CAJPEV010000258">
    <property type="protein sequence ID" value="CAG0883090.1"/>
    <property type="molecule type" value="Genomic_DNA"/>
</dbReference>
<name>A0A7R8X298_9CRUS</name>
<dbReference type="InterPro" id="IPR009003">
    <property type="entry name" value="Peptidase_S1_PA"/>
</dbReference>
<dbReference type="SUPFAM" id="SSF50494">
    <property type="entry name" value="Trypsin-like serine proteases"/>
    <property type="match status" value="1"/>
</dbReference>
<dbReference type="PANTHER" id="PTHR24252">
    <property type="entry name" value="ACROSIN-RELATED"/>
    <property type="match status" value="1"/>
</dbReference>